<reference evidence="1" key="1">
    <citation type="journal article" date="2015" name="Nature">
        <title>Complex archaea that bridge the gap between prokaryotes and eukaryotes.</title>
        <authorList>
            <person name="Spang A."/>
            <person name="Saw J.H."/>
            <person name="Jorgensen S.L."/>
            <person name="Zaremba-Niedzwiedzka K."/>
            <person name="Martijn J."/>
            <person name="Lind A.E."/>
            <person name="van Eijk R."/>
            <person name="Schleper C."/>
            <person name="Guy L."/>
            <person name="Ettema T.J."/>
        </authorList>
    </citation>
    <scope>NUCLEOTIDE SEQUENCE</scope>
</reference>
<protein>
    <submittedName>
        <fullName evidence="1">Uncharacterized protein</fullName>
    </submittedName>
</protein>
<accession>A0A0F9NF38</accession>
<proteinExistence type="predicted"/>
<sequence>LSVSEIVPFPQLIFSLKALTTEKIKGIMMVDKLENDFNISDYDKEIFRKEMQEREEREWEEMERQAEAMKGKPFKRDEHGNIISPFALKRKLY</sequence>
<dbReference type="EMBL" id="LAZR01008254">
    <property type="protein sequence ID" value="KKM79977.1"/>
    <property type="molecule type" value="Genomic_DNA"/>
</dbReference>
<organism evidence="1">
    <name type="scientific">marine sediment metagenome</name>
    <dbReference type="NCBI Taxonomy" id="412755"/>
    <lineage>
        <taxon>unclassified sequences</taxon>
        <taxon>metagenomes</taxon>
        <taxon>ecological metagenomes</taxon>
    </lineage>
</organism>
<evidence type="ECO:0000313" key="1">
    <source>
        <dbReference type="EMBL" id="KKM79977.1"/>
    </source>
</evidence>
<name>A0A0F9NF38_9ZZZZ</name>
<dbReference type="AlphaFoldDB" id="A0A0F9NF38"/>
<gene>
    <name evidence="1" type="ORF">LCGC14_1344460</name>
</gene>
<feature type="non-terminal residue" evidence="1">
    <location>
        <position position="1"/>
    </location>
</feature>
<comment type="caution">
    <text evidence="1">The sequence shown here is derived from an EMBL/GenBank/DDBJ whole genome shotgun (WGS) entry which is preliminary data.</text>
</comment>